<dbReference type="Pfam" id="PF13649">
    <property type="entry name" value="Methyltransf_25"/>
    <property type="match status" value="1"/>
</dbReference>
<dbReference type="Pfam" id="PF02661">
    <property type="entry name" value="Fic"/>
    <property type="match status" value="1"/>
</dbReference>
<evidence type="ECO:0000256" key="1">
    <source>
        <dbReference type="ARBA" id="ARBA00022679"/>
    </source>
</evidence>
<comment type="catalytic activity">
    <reaction evidence="7">
        <text>L-tyrosyl-[protein] + ATP = O-(5'-adenylyl)-L-tyrosyl-[protein] + diphosphate</text>
        <dbReference type="Rhea" id="RHEA:54288"/>
        <dbReference type="Rhea" id="RHEA-COMP:10136"/>
        <dbReference type="Rhea" id="RHEA-COMP:13846"/>
        <dbReference type="ChEBI" id="CHEBI:30616"/>
        <dbReference type="ChEBI" id="CHEBI:33019"/>
        <dbReference type="ChEBI" id="CHEBI:46858"/>
        <dbReference type="ChEBI" id="CHEBI:83624"/>
        <dbReference type="EC" id="2.7.7.108"/>
    </reaction>
</comment>
<dbReference type="InterPro" id="IPR041698">
    <property type="entry name" value="Methyltransf_25"/>
</dbReference>
<reference evidence="9" key="1">
    <citation type="submission" date="2019-02" db="EMBL/GenBank/DDBJ databases">
        <authorList>
            <person name="Gruber-Vodicka R. H."/>
            <person name="Seah K. B. B."/>
        </authorList>
    </citation>
    <scope>NUCLEOTIDE SEQUENCE</scope>
    <source>
        <strain evidence="9">BECK_DK161</strain>
    </source>
</reference>
<evidence type="ECO:0000256" key="6">
    <source>
        <dbReference type="ARBA" id="ARBA00047939"/>
    </source>
</evidence>
<proteinExistence type="predicted"/>
<dbReference type="GO" id="GO:0070733">
    <property type="term" value="F:AMPylase activity"/>
    <property type="evidence" value="ECO:0007669"/>
    <property type="project" value="UniProtKB-EC"/>
</dbReference>
<keyword evidence="2" id="KW-0548">Nucleotidyltransferase</keyword>
<dbReference type="InterPro" id="IPR036597">
    <property type="entry name" value="Fido-like_dom_sf"/>
</dbReference>
<evidence type="ECO:0000256" key="4">
    <source>
        <dbReference type="ARBA" id="ARBA00022840"/>
    </source>
</evidence>
<keyword evidence="4" id="KW-0067">ATP-binding</keyword>
<evidence type="ECO:0000256" key="3">
    <source>
        <dbReference type="ARBA" id="ARBA00022741"/>
    </source>
</evidence>
<dbReference type="EC" id="2.7.7.108" evidence="5"/>
<sequence>MTVSPRGIESSPNQPPTRHIKQETLFRAVGDLSGRSVLDLACGTGFYTRLCKRGGAARVVGVDISEKMIELAREEERKEPLGIEYIVRDVLELGRIDKSGGEFDRVTAVFLLHYARAREELLKMCRNVYLNLKPGGRFVTLNNNAEQPPETYPLLTKYGFTKSISGPRKDGAPITIILKPGSPEEIRFDIYYWSRATHESVFREAGFREIVWHPMRVSPEGIRKFGREYWRDYLRYPGHVCIECVKQRNNMVLKNKSNITDQIELNRTEEKISKQKAKRMFESGDINLIEVGTFAGLARIHAYLFGEIYDFAGELREVNVAKGNFRFAPLMYLPQSLAYISAMAQSTFEEIIEKYVEMNVAHPFREGNGRATRIWLDRILKNEINRVIDWNSVDKAEYLSAMERSVVRDLEIKHLLREALTDKVNDRELFMKGIDVSYYYEGYSGFSVEDL</sequence>
<organism evidence="9">
    <name type="scientific">Candidatus Kentrum sp. DK</name>
    <dbReference type="NCBI Taxonomy" id="2126562"/>
    <lineage>
        <taxon>Bacteria</taxon>
        <taxon>Pseudomonadati</taxon>
        <taxon>Pseudomonadota</taxon>
        <taxon>Gammaproteobacteria</taxon>
        <taxon>Candidatus Kentrum</taxon>
    </lineage>
</organism>
<dbReference type="PROSITE" id="PS51459">
    <property type="entry name" value="FIDO"/>
    <property type="match status" value="1"/>
</dbReference>
<evidence type="ECO:0000256" key="5">
    <source>
        <dbReference type="ARBA" id="ARBA00034531"/>
    </source>
</evidence>
<evidence type="ECO:0000259" key="8">
    <source>
        <dbReference type="PROSITE" id="PS51459"/>
    </source>
</evidence>
<dbReference type="CDD" id="cd02440">
    <property type="entry name" value="AdoMet_MTases"/>
    <property type="match status" value="1"/>
</dbReference>
<evidence type="ECO:0000313" key="9">
    <source>
        <dbReference type="EMBL" id="VFJ63567.1"/>
    </source>
</evidence>
<dbReference type="NCBIfam" id="NF046029">
    <property type="entry name" value="ProtAdlyltaseNmFic"/>
    <property type="match status" value="1"/>
</dbReference>
<dbReference type="InterPro" id="IPR003812">
    <property type="entry name" value="Fido"/>
</dbReference>
<keyword evidence="3" id="KW-0547">Nucleotide-binding</keyword>
<gene>
    <name evidence="9" type="ORF">BECKDK2373C_GA0170839_11096</name>
</gene>
<protein>
    <recommendedName>
        <fullName evidence="5">protein adenylyltransferase</fullName>
        <ecNumber evidence="5">2.7.7.108</ecNumber>
    </recommendedName>
</protein>
<keyword evidence="1" id="KW-0808">Transferase</keyword>
<dbReference type="Gene3D" id="3.40.50.150">
    <property type="entry name" value="Vaccinia Virus protein VP39"/>
    <property type="match status" value="1"/>
</dbReference>
<accession>A0A450TA33</accession>
<evidence type="ECO:0000256" key="7">
    <source>
        <dbReference type="ARBA" id="ARBA00048696"/>
    </source>
</evidence>
<dbReference type="AlphaFoldDB" id="A0A450TA33"/>
<dbReference type="PANTHER" id="PTHR39560:SF1">
    <property type="entry name" value="PROTEIN ADENYLYLTRANSFERASE FIC-RELATED"/>
    <property type="match status" value="1"/>
</dbReference>
<dbReference type="PANTHER" id="PTHR39560">
    <property type="entry name" value="PROTEIN ADENYLYLTRANSFERASE FIC-RELATED"/>
    <property type="match status" value="1"/>
</dbReference>
<name>A0A450TA33_9GAMM</name>
<dbReference type="GO" id="GO:0005524">
    <property type="term" value="F:ATP binding"/>
    <property type="evidence" value="ECO:0007669"/>
    <property type="project" value="UniProtKB-KW"/>
</dbReference>
<dbReference type="InterPro" id="IPR029063">
    <property type="entry name" value="SAM-dependent_MTases_sf"/>
</dbReference>
<evidence type="ECO:0000256" key="2">
    <source>
        <dbReference type="ARBA" id="ARBA00022695"/>
    </source>
</evidence>
<comment type="catalytic activity">
    <reaction evidence="6">
        <text>L-threonyl-[protein] + ATP = 3-O-(5'-adenylyl)-L-threonyl-[protein] + diphosphate</text>
        <dbReference type="Rhea" id="RHEA:54292"/>
        <dbReference type="Rhea" id="RHEA-COMP:11060"/>
        <dbReference type="Rhea" id="RHEA-COMP:13847"/>
        <dbReference type="ChEBI" id="CHEBI:30013"/>
        <dbReference type="ChEBI" id="CHEBI:30616"/>
        <dbReference type="ChEBI" id="CHEBI:33019"/>
        <dbReference type="ChEBI" id="CHEBI:138113"/>
        <dbReference type="EC" id="2.7.7.108"/>
    </reaction>
</comment>
<dbReference type="SUPFAM" id="SSF140931">
    <property type="entry name" value="Fic-like"/>
    <property type="match status" value="1"/>
</dbReference>
<dbReference type="GO" id="GO:0051302">
    <property type="term" value="P:regulation of cell division"/>
    <property type="evidence" value="ECO:0007669"/>
    <property type="project" value="TreeGrafter"/>
</dbReference>
<dbReference type="SUPFAM" id="SSF53335">
    <property type="entry name" value="S-adenosyl-L-methionine-dependent methyltransferases"/>
    <property type="match status" value="1"/>
</dbReference>
<dbReference type="EMBL" id="CAADEY010000109">
    <property type="protein sequence ID" value="VFJ63567.1"/>
    <property type="molecule type" value="Genomic_DNA"/>
</dbReference>
<feature type="domain" description="Fido" evidence="8">
    <location>
        <begin position="292"/>
        <end position="426"/>
    </location>
</feature>
<dbReference type="Gene3D" id="1.10.3290.10">
    <property type="entry name" value="Fido-like domain"/>
    <property type="match status" value="1"/>
</dbReference>